<feature type="non-terminal residue" evidence="1">
    <location>
        <position position="1"/>
    </location>
</feature>
<dbReference type="AlphaFoldDB" id="A0A6D1AHN9"/>
<feature type="non-terminal residue" evidence="1">
    <location>
        <position position="88"/>
    </location>
</feature>
<gene>
    <name evidence="1" type="ORF">G3563_29000</name>
</gene>
<sequence length="88" mass="9722">VEVFAIVEVTPDRKVTDYDIKKGIANREPYQSTIVNKLVSVEVTDELRTSTVNKALTSGEGDGLFDGTFFKVIDDLINVDKDSLEVAE</sequence>
<dbReference type="EMBL" id="JAAHTE010000678">
    <property type="protein sequence ID" value="NEU03001.1"/>
    <property type="molecule type" value="Genomic_DNA"/>
</dbReference>
<accession>A0A6D1AHN9</accession>
<evidence type="ECO:0000313" key="1">
    <source>
        <dbReference type="EMBL" id="NEU03001.1"/>
    </source>
</evidence>
<comment type="caution">
    <text evidence="1">The sequence shown here is derived from an EMBL/GenBank/DDBJ whole genome shotgun (WGS) entry which is preliminary data.</text>
</comment>
<reference evidence="1" key="1">
    <citation type="submission" date="2020-02" db="EMBL/GenBank/DDBJ databases">
        <title>Investigating the Use of Bacteriophages as New Decolonization Strategy for Intestinal Carriage of CTX-M-15-producing ST131 Escherichia coli: an In Vitro Continuous Culture System Model.</title>
        <authorList>
            <person name="Bernasconi O.J."/>
            <person name="Campos-Madueno E.I."/>
            <person name="Dona V."/>
            <person name="Perreten V."/>
            <person name="Carattoli A."/>
            <person name="Endimiani A."/>
        </authorList>
    </citation>
    <scope>NUCLEOTIDE SEQUENCE</scope>
    <source>
        <strain evidence="1">4901.28</strain>
    </source>
</reference>
<protein>
    <submittedName>
        <fullName evidence="1">Putative immunoglobulin-blocking virulence protein</fullName>
    </submittedName>
</protein>
<organism evidence="1">
    <name type="scientific">Escherichia coli</name>
    <dbReference type="NCBI Taxonomy" id="562"/>
    <lineage>
        <taxon>Bacteria</taxon>
        <taxon>Pseudomonadati</taxon>
        <taxon>Pseudomonadota</taxon>
        <taxon>Gammaproteobacteria</taxon>
        <taxon>Enterobacterales</taxon>
        <taxon>Enterobacteriaceae</taxon>
        <taxon>Escherichia</taxon>
    </lineage>
</organism>
<name>A0A6D1AHN9_ECOLX</name>
<proteinExistence type="predicted"/>